<evidence type="ECO:0000259" key="3">
    <source>
        <dbReference type="PROSITE" id="PS50977"/>
    </source>
</evidence>
<reference evidence="4 5" key="1">
    <citation type="journal article" date="2011" name="J. Bacteriol.">
        <title>Draft Genome Sequence of Gordonia neofelifaecis NRRL B-59395, a Cholesterol-Degrading Actinomycete.</title>
        <authorList>
            <person name="Ge F."/>
            <person name="Li W."/>
            <person name="Chen G."/>
            <person name="Liu Y."/>
            <person name="Zhang G."/>
            <person name="Yong B."/>
            <person name="Wang Q."/>
            <person name="Wang N."/>
            <person name="Huang Z."/>
            <person name="Li W."/>
            <person name="Wang J."/>
            <person name="Wu C."/>
            <person name="Xie Q."/>
            <person name="Liu G."/>
        </authorList>
    </citation>
    <scope>NUCLEOTIDE SEQUENCE [LARGE SCALE GENOMIC DNA]</scope>
    <source>
        <strain evidence="4 5">NRRL B-59395</strain>
    </source>
</reference>
<dbReference type="GO" id="GO:0003700">
    <property type="term" value="F:DNA-binding transcription factor activity"/>
    <property type="evidence" value="ECO:0007669"/>
    <property type="project" value="TreeGrafter"/>
</dbReference>
<dbReference type="OrthoDB" id="4823039at2"/>
<accession>F1YHZ8</accession>
<evidence type="ECO:0000256" key="1">
    <source>
        <dbReference type="ARBA" id="ARBA00023125"/>
    </source>
</evidence>
<comment type="caution">
    <text evidence="4">The sequence shown here is derived from an EMBL/GenBank/DDBJ whole genome shotgun (WGS) entry which is preliminary data.</text>
</comment>
<evidence type="ECO:0000313" key="5">
    <source>
        <dbReference type="Proteomes" id="UP000035065"/>
    </source>
</evidence>
<keyword evidence="5" id="KW-1185">Reference proteome</keyword>
<evidence type="ECO:0000256" key="2">
    <source>
        <dbReference type="PROSITE-ProRule" id="PRU00335"/>
    </source>
</evidence>
<gene>
    <name evidence="4" type="ORF">SCNU_07563</name>
</gene>
<name>F1YHZ8_9ACTN</name>
<dbReference type="PANTHER" id="PTHR30055">
    <property type="entry name" value="HTH-TYPE TRANSCRIPTIONAL REGULATOR RUTR"/>
    <property type="match status" value="1"/>
</dbReference>
<dbReference type="Pfam" id="PF00440">
    <property type="entry name" value="TetR_N"/>
    <property type="match status" value="1"/>
</dbReference>
<dbReference type="PROSITE" id="PS50977">
    <property type="entry name" value="HTH_TETR_2"/>
    <property type="match status" value="1"/>
</dbReference>
<dbReference type="InterPro" id="IPR009057">
    <property type="entry name" value="Homeodomain-like_sf"/>
</dbReference>
<dbReference type="eggNOG" id="COG1309">
    <property type="taxonomic scope" value="Bacteria"/>
</dbReference>
<sequence>MARTYDNTARSEAASATRRRILAGARRLIVDGGYATFSIAALAESAQVSPQTVYNSIGGKSAVLKAVYDVAVVGDDEPIPMSRRPEFLRLGAAESVDEWADAYAHHTARLYERVGEIVGAVLGPGAPQDRGAGEFAATIERERRVGSTHAVTALADRMGWPSADLPQIVDAVWTLNSPDVFSRLVRQSGWSPAEYERWLAGQLRATLHGSGR</sequence>
<dbReference type="GO" id="GO:0000976">
    <property type="term" value="F:transcription cis-regulatory region binding"/>
    <property type="evidence" value="ECO:0007669"/>
    <property type="project" value="TreeGrafter"/>
</dbReference>
<dbReference type="SUPFAM" id="SSF46689">
    <property type="entry name" value="Homeodomain-like"/>
    <property type="match status" value="1"/>
</dbReference>
<evidence type="ECO:0000313" key="4">
    <source>
        <dbReference type="EMBL" id="EGD55552.1"/>
    </source>
</evidence>
<dbReference type="InterPro" id="IPR050109">
    <property type="entry name" value="HTH-type_TetR-like_transc_reg"/>
</dbReference>
<dbReference type="Proteomes" id="UP000035065">
    <property type="component" value="Unassembled WGS sequence"/>
</dbReference>
<dbReference type="RefSeq" id="WP_009678751.1">
    <property type="nucleotide sequence ID" value="NZ_AEUD01000005.1"/>
</dbReference>
<protein>
    <submittedName>
        <fullName evidence="4">TetR family transcriptional regulator</fullName>
    </submittedName>
</protein>
<feature type="DNA-binding region" description="H-T-H motif" evidence="2">
    <location>
        <begin position="38"/>
        <end position="57"/>
    </location>
</feature>
<feature type="domain" description="HTH tetR-type" evidence="3">
    <location>
        <begin position="15"/>
        <end position="75"/>
    </location>
</feature>
<organism evidence="4 5">
    <name type="scientific">Gordonia neofelifaecis NRRL B-59395</name>
    <dbReference type="NCBI Taxonomy" id="644548"/>
    <lineage>
        <taxon>Bacteria</taxon>
        <taxon>Bacillati</taxon>
        <taxon>Actinomycetota</taxon>
        <taxon>Actinomycetes</taxon>
        <taxon>Mycobacteriales</taxon>
        <taxon>Gordoniaceae</taxon>
        <taxon>Gordonia</taxon>
    </lineage>
</organism>
<proteinExistence type="predicted"/>
<dbReference type="AlphaFoldDB" id="F1YHZ8"/>
<dbReference type="STRING" id="644548.SCNU_07563"/>
<keyword evidence="1 2" id="KW-0238">DNA-binding</keyword>
<dbReference type="EMBL" id="AEUD01000005">
    <property type="protein sequence ID" value="EGD55552.1"/>
    <property type="molecule type" value="Genomic_DNA"/>
</dbReference>
<dbReference type="Gene3D" id="1.10.357.10">
    <property type="entry name" value="Tetracycline Repressor, domain 2"/>
    <property type="match status" value="1"/>
</dbReference>
<dbReference type="PANTHER" id="PTHR30055:SF223">
    <property type="entry name" value="HTH-TYPE TRANSCRIPTIONAL REGULATOR UIDR"/>
    <property type="match status" value="1"/>
</dbReference>
<dbReference type="InterPro" id="IPR001647">
    <property type="entry name" value="HTH_TetR"/>
</dbReference>